<dbReference type="AlphaFoldDB" id="A0A9Q1HW17"/>
<organism evidence="2 3">
    <name type="scientific">Conger conger</name>
    <name type="common">Conger eel</name>
    <name type="synonym">Muraena conger</name>
    <dbReference type="NCBI Taxonomy" id="82655"/>
    <lineage>
        <taxon>Eukaryota</taxon>
        <taxon>Metazoa</taxon>
        <taxon>Chordata</taxon>
        <taxon>Craniata</taxon>
        <taxon>Vertebrata</taxon>
        <taxon>Euteleostomi</taxon>
        <taxon>Actinopterygii</taxon>
        <taxon>Neopterygii</taxon>
        <taxon>Teleostei</taxon>
        <taxon>Anguilliformes</taxon>
        <taxon>Congridae</taxon>
        <taxon>Conger</taxon>
    </lineage>
</organism>
<keyword evidence="3" id="KW-1185">Reference proteome</keyword>
<comment type="caution">
    <text evidence="2">The sequence shown here is derived from an EMBL/GenBank/DDBJ whole genome shotgun (WGS) entry which is preliminary data.</text>
</comment>
<reference evidence="2" key="1">
    <citation type="journal article" date="2023" name="Science">
        <title>Genome structures resolve the early diversification of teleost fishes.</title>
        <authorList>
            <person name="Parey E."/>
            <person name="Louis A."/>
            <person name="Montfort J."/>
            <person name="Bouchez O."/>
            <person name="Roques C."/>
            <person name="Iampietro C."/>
            <person name="Lluch J."/>
            <person name="Castinel A."/>
            <person name="Donnadieu C."/>
            <person name="Desvignes T."/>
            <person name="Floi Bucao C."/>
            <person name="Jouanno E."/>
            <person name="Wen M."/>
            <person name="Mejri S."/>
            <person name="Dirks R."/>
            <person name="Jansen H."/>
            <person name="Henkel C."/>
            <person name="Chen W.J."/>
            <person name="Zahm M."/>
            <person name="Cabau C."/>
            <person name="Klopp C."/>
            <person name="Thompson A.W."/>
            <person name="Robinson-Rechavi M."/>
            <person name="Braasch I."/>
            <person name="Lecointre G."/>
            <person name="Bobe J."/>
            <person name="Postlethwait J.H."/>
            <person name="Berthelot C."/>
            <person name="Roest Crollius H."/>
            <person name="Guiguen Y."/>
        </authorList>
    </citation>
    <scope>NUCLEOTIDE SEQUENCE</scope>
    <source>
        <strain evidence="2">Concon-B</strain>
    </source>
</reference>
<evidence type="ECO:0000256" key="1">
    <source>
        <dbReference type="SAM" id="MobiDB-lite"/>
    </source>
</evidence>
<sequence>MGEDVLSLLFTHALAVPAQSPAHPTTPKQYYWCSHMSLQPRSPRPAPPPPNQPLPLPCLHLPVRRGAAEPSAPLRRAAALEFSDGEAQNEVNAEPQTPPVDRLS</sequence>
<dbReference type="Proteomes" id="UP001152803">
    <property type="component" value="Unassembled WGS sequence"/>
</dbReference>
<name>A0A9Q1HW17_CONCO</name>
<dbReference type="EMBL" id="JAFJMO010000009">
    <property type="protein sequence ID" value="KAJ8268538.1"/>
    <property type="molecule type" value="Genomic_DNA"/>
</dbReference>
<feature type="region of interest" description="Disordered" evidence="1">
    <location>
        <begin position="81"/>
        <end position="104"/>
    </location>
</feature>
<protein>
    <submittedName>
        <fullName evidence="2">Uncharacterized protein</fullName>
    </submittedName>
</protein>
<evidence type="ECO:0000313" key="2">
    <source>
        <dbReference type="EMBL" id="KAJ8268538.1"/>
    </source>
</evidence>
<accession>A0A9Q1HW17</accession>
<proteinExistence type="predicted"/>
<evidence type="ECO:0000313" key="3">
    <source>
        <dbReference type="Proteomes" id="UP001152803"/>
    </source>
</evidence>
<gene>
    <name evidence="2" type="ORF">COCON_G00137100</name>
</gene>